<accession>A0AAD8KGW0</accession>
<organism evidence="1 2">
    <name type="scientific">Tagetes erecta</name>
    <name type="common">African marigold</name>
    <dbReference type="NCBI Taxonomy" id="13708"/>
    <lineage>
        <taxon>Eukaryota</taxon>
        <taxon>Viridiplantae</taxon>
        <taxon>Streptophyta</taxon>
        <taxon>Embryophyta</taxon>
        <taxon>Tracheophyta</taxon>
        <taxon>Spermatophyta</taxon>
        <taxon>Magnoliopsida</taxon>
        <taxon>eudicotyledons</taxon>
        <taxon>Gunneridae</taxon>
        <taxon>Pentapetalae</taxon>
        <taxon>asterids</taxon>
        <taxon>campanulids</taxon>
        <taxon>Asterales</taxon>
        <taxon>Asteraceae</taxon>
        <taxon>Asteroideae</taxon>
        <taxon>Heliantheae alliance</taxon>
        <taxon>Tageteae</taxon>
        <taxon>Tagetes</taxon>
    </lineage>
</organism>
<reference evidence="1" key="1">
    <citation type="journal article" date="2023" name="bioRxiv">
        <title>Improved chromosome-level genome assembly for marigold (Tagetes erecta).</title>
        <authorList>
            <person name="Jiang F."/>
            <person name="Yuan L."/>
            <person name="Wang S."/>
            <person name="Wang H."/>
            <person name="Xu D."/>
            <person name="Wang A."/>
            <person name="Fan W."/>
        </authorList>
    </citation>
    <scope>NUCLEOTIDE SEQUENCE</scope>
    <source>
        <strain evidence="1">WSJ</strain>
        <tissue evidence="1">Leaf</tissue>
    </source>
</reference>
<evidence type="ECO:0000313" key="2">
    <source>
        <dbReference type="Proteomes" id="UP001229421"/>
    </source>
</evidence>
<sequence length="99" mass="11178">MKNSCKISSKEELALEYAYLAAENKVTTIFDAAESVKEQFYHANENVSRKCFDEPVSALCDSSEKVKVEFESLARSTLRGRVIMQLIDMFEVCEMSGHA</sequence>
<name>A0AAD8KGW0_TARER</name>
<dbReference type="Proteomes" id="UP001229421">
    <property type="component" value="Unassembled WGS sequence"/>
</dbReference>
<gene>
    <name evidence="1" type="ORF">QVD17_23223</name>
</gene>
<dbReference type="AlphaFoldDB" id="A0AAD8KGW0"/>
<comment type="caution">
    <text evidence="1">The sequence shown here is derived from an EMBL/GenBank/DDBJ whole genome shotgun (WGS) entry which is preliminary data.</text>
</comment>
<evidence type="ECO:0000313" key="1">
    <source>
        <dbReference type="EMBL" id="KAK1421116.1"/>
    </source>
</evidence>
<dbReference type="PANTHER" id="PTHR34121:SF7">
    <property type="match status" value="1"/>
</dbReference>
<dbReference type="EMBL" id="JAUHHV010000006">
    <property type="protein sequence ID" value="KAK1421116.1"/>
    <property type="molecule type" value="Genomic_DNA"/>
</dbReference>
<dbReference type="PANTHER" id="PTHR34121">
    <property type="entry name" value="MYOSIN-11"/>
    <property type="match status" value="1"/>
</dbReference>
<keyword evidence="2" id="KW-1185">Reference proteome</keyword>
<protein>
    <submittedName>
        <fullName evidence="1">Uncharacterized protein</fullName>
    </submittedName>
</protein>
<proteinExistence type="predicted"/>